<evidence type="ECO:0000313" key="4">
    <source>
        <dbReference type="Proteomes" id="UP001141552"/>
    </source>
</evidence>
<dbReference type="AlphaFoldDB" id="A0A9Q0GCP6"/>
<feature type="compositionally biased region" description="Basic and acidic residues" evidence="2">
    <location>
        <begin position="374"/>
        <end position="391"/>
    </location>
</feature>
<feature type="compositionally biased region" description="Polar residues" evidence="2">
    <location>
        <begin position="53"/>
        <end position="74"/>
    </location>
</feature>
<dbReference type="PANTHER" id="PTHR33621:SF2">
    <property type="entry name" value="RIBOSOMAL L1 DOMAIN-CONTAINING PROTEIN"/>
    <property type="match status" value="1"/>
</dbReference>
<evidence type="ECO:0000256" key="2">
    <source>
        <dbReference type="SAM" id="MobiDB-lite"/>
    </source>
</evidence>
<gene>
    <name evidence="3" type="ORF">Tsubulata_010972</name>
</gene>
<comment type="caution">
    <text evidence="3">The sequence shown here is derived from an EMBL/GenBank/DDBJ whole genome shotgun (WGS) entry which is preliminary data.</text>
</comment>
<feature type="region of interest" description="Disordered" evidence="2">
    <location>
        <begin position="47"/>
        <end position="163"/>
    </location>
</feature>
<reference evidence="3" key="2">
    <citation type="journal article" date="2023" name="Plants (Basel)">
        <title>Annotation of the Turnera subulata (Passifloraceae) Draft Genome Reveals the S-Locus Evolved after the Divergence of Turneroideae from Passifloroideae in a Stepwise Manner.</title>
        <authorList>
            <person name="Henning P.M."/>
            <person name="Roalson E.H."/>
            <person name="Mir W."/>
            <person name="McCubbin A.G."/>
            <person name="Shore J.S."/>
        </authorList>
    </citation>
    <scope>NUCLEOTIDE SEQUENCE</scope>
    <source>
        <strain evidence="3">F60SS</strain>
    </source>
</reference>
<dbReference type="Proteomes" id="UP001141552">
    <property type="component" value="Unassembled WGS sequence"/>
</dbReference>
<reference evidence="3" key="1">
    <citation type="submission" date="2022-02" db="EMBL/GenBank/DDBJ databases">
        <authorList>
            <person name="Henning P.M."/>
            <person name="McCubbin A.G."/>
            <person name="Shore J.S."/>
        </authorList>
    </citation>
    <scope>NUCLEOTIDE SEQUENCE</scope>
    <source>
        <strain evidence="3">F60SS</strain>
        <tissue evidence="3">Leaves</tissue>
    </source>
</reference>
<evidence type="ECO:0000256" key="1">
    <source>
        <dbReference type="SAM" id="Coils"/>
    </source>
</evidence>
<accession>A0A9Q0GCP6</accession>
<organism evidence="3 4">
    <name type="scientific">Turnera subulata</name>
    <dbReference type="NCBI Taxonomy" id="218843"/>
    <lineage>
        <taxon>Eukaryota</taxon>
        <taxon>Viridiplantae</taxon>
        <taxon>Streptophyta</taxon>
        <taxon>Embryophyta</taxon>
        <taxon>Tracheophyta</taxon>
        <taxon>Spermatophyta</taxon>
        <taxon>Magnoliopsida</taxon>
        <taxon>eudicotyledons</taxon>
        <taxon>Gunneridae</taxon>
        <taxon>Pentapetalae</taxon>
        <taxon>rosids</taxon>
        <taxon>fabids</taxon>
        <taxon>Malpighiales</taxon>
        <taxon>Passifloraceae</taxon>
        <taxon>Turnera</taxon>
    </lineage>
</organism>
<feature type="region of interest" description="Disordered" evidence="2">
    <location>
        <begin position="692"/>
        <end position="744"/>
    </location>
</feature>
<feature type="compositionally biased region" description="Basic residues" evidence="2">
    <location>
        <begin position="102"/>
        <end position="114"/>
    </location>
</feature>
<feature type="region of interest" description="Disordered" evidence="2">
    <location>
        <begin position="584"/>
        <end position="608"/>
    </location>
</feature>
<dbReference type="PANTHER" id="PTHR33621">
    <property type="entry name" value="ASPARTIC/GLUTAMIC ACID-RICH PROTEIN"/>
    <property type="match status" value="1"/>
</dbReference>
<keyword evidence="4" id="KW-1185">Reference proteome</keyword>
<feature type="region of interest" description="Disordered" evidence="2">
    <location>
        <begin position="474"/>
        <end position="504"/>
    </location>
</feature>
<evidence type="ECO:0000313" key="3">
    <source>
        <dbReference type="EMBL" id="KAJ4846367.1"/>
    </source>
</evidence>
<keyword evidence="1" id="KW-0175">Coiled coil</keyword>
<feature type="coiled-coil region" evidence="1">
    <location>
        <begin position="310"/>
        <end position="362"/>
    </location>
</feature>
<name>A0A9Q0GCP6_9ROSI</name>
<feature type="region of interest" description="Disordered" evidence="2">
    <location>
        <begin position="623"/>
        <end position="645"/>
    </location>
</feature>
<proteinExistence type="predicted"/>
<protein>
    <submittedName>
        <fullName evidence="3">Uncharacterized protein</fullName>
    </submittedName>
</protein>
<sequence length="744" mass="81510">MDFHSLSRRDLQALCKKNKIPANITNIAMADALTALADKVEGLDEVMNPPHTDLQQSPEKTIPNSFDPETSLPLTRSRRTTRRAAAGDKDAILPVTPAVPPSRRRAPATSTRRKVSVEDSETAAAQQEKVGDPETPAIQSSRRRASAAASRKKTEAQKEEESVLKVYTTRRSVRILEKSMTKLSLNDSGSVEPVKMNGLCQEVEDVCDKKNVSESEMLDTPEETVNQVNDCEVQSFHNLDQSAVEIEGEANQVTEGKDNKSGACELVEDYSTKLEMSSENCENSHVVSCQTMDHSQSIEGGLSYDVTEHKQSKEHEVADCSSELEAASQDCTNLHYDVTEHKQSKEHEVADCSSELEAASQDCTNLHNALGLEGKNEHSDEGQEVDSHESTEENGPTAAALSSKIEETFSKEDALVGAECGDSPNNTMETEQAPIHYVSDAKFHNILGEESDSNPLPPVDFSNEKSKAIDESKTFNEISDHSTAIIDQAAGTDHSPEEVPEGIPVLPEDLCKVKSGTINESECSEISEFFNATDDEVVAGDNSLIVEPKMESNVAIEVKEPDMISSYSDDTPKDYESLVDNQEMYADDKFPASERETPTPAKQATPSLSQAARVLSPYAANTLQGQFPRPSEPMPKATSAKKQAPILSGINKENIDYGSGEVLKLKKDEADRKDNLSYDAMSLRTLQKMLKQKLQISKKSSAHEENLPSSDMDNEENACKQEGKGRIALQPRNDSLPEQGECRN</sequence>
<dbReference type="EMBL" id="JAKUCV010001438">
    <property type="protein sequence ID" value="KAJ4846367.1"/>
    <property type="molecule type" value="Genomic_DNA"/>
</dbReference>
<feature type="compositionally biased region" description="Basic and acidic residues" evidence="2">
    <location>
        <begin position="152"/>
        <end position="163"/>
    </location>
</feature>
<feature type="compositionally biased region" description="Basic and acidic residues" evidence="2">
    <location>
        <begin position="586"/>
        <end position="597"/>
    </location>
</feature>
<feature type="region of interest" description="Disordered" evidence="2">
    <location>
        <begin position="373"/>
        <end position="400"/>
    </location>
</feature>
<dbReference type="OrthoDB" id="1916794at2759"/>